<dbReference type="CDD" id="cd00037">
    <property type="entry name" value="CLECT"/>
    <property type="match status" value="1"/>
</dbReference>
<evidence type="ECO:0000313" key="4">
    <source>
        <dbReference type="EMBL" id="CAG2238780.1"/>
    </source>
</evidence>
<dbReference type="SUPFAM" id="SSF56436">
    <property type="entry name" value="C-type lectin-like"/>
    <property type="match status" value="1"/>
</dbReference>
<proteinExistence type="predicted"/>
<name>A0A8S3U981_MYTED</name>
<dbReference type="InterPro" id="IPR018378">
    <property type="entry name" value="C-type_lectin_CS"/>
</dbReference>
<dbReference type="OrthoDB" id="547680at2759"/>
<dbReference type="AlphaFoldDB" id="A0A8S3U981"/>
<feature type="domain" description="C-type lectin" evidence="3">
    <location>
        <begin position="118"/>
        <end position="238"/>
    </location>
</feature>
<feature type="signal peptide" evidence="2">
    <location>
        <begin position="1"/>
        <end position="20"/>
    </location>
</feature>
<accession>A0A8S3U981</accession>
<reference evidence="4" key="1">
    <citation type="submission" date="2021-03" db="EMBL/GenBank/DDBJ databases">
        <authorList>
            <person name="Bekaert M."/>
        </authorList>
    </citation>
    <scope>NUCLEOTIDE SEQUENCE</scope>
</reference>
<evidence type="ECO:0000313" key="5">
    <source>
        <dbReference type="Proteomes" id="UP000683360"/>
    </source>
</evidence>
<comment type="caution">
    <text evidence="4">The sequence shown here is derived from an EMBL/GenBank/DDBJ whole genome shotgun (WGS) entry which is preliminary data.</text>
</comment>
<keyword evidence="5" id="KW-1185">Reference proteome</keyword>
<organism evidence="4 5">
    <name type="scientific">Mytilus edulis</name>
    <name type="common">Blue mussel</name>
    <dbReference type="NCBI Taxonomy" id="6550"/>
    <lineage>
        <taxon>Eukaryota</taxon>
        <taxon>Metazoa</taxon>
        <taxon>Spiralia</taxon>
        <taxon>Lophotrochozoa</taxon>
        <taxon>Mollusca</taxon>
        <taxon>Bivalvia</taxon>
        <taxon>Autobranchia</taxon>
        <taxon>Pteriomorphia</taxon>
        <taxon>Mytilida</taxon>
        <taxon>Mytiloidea</taxon>
        <taxon>Mytilidae</taxon>
        <taxon>Mytilinae</taxon>
        <taxon>Mytilus</taxon>
    </lineage>
</organism>
<feature type="chain" id="PRO_5035947628" description="C-type lectin domain-containing protein" evidence="2">
    <location>
        <begin position="21"/>
        <end position="239"/>
    </location>
</feature>
<protein>
    <recommendedName>
        <fullName evidence="3">C-type lectin domain-containing protein</fullName>
    </recommendedName>
</protein>
<dbReference type="PANTHER" id="PTHR22803">
    <property type="entry name" value="MANNOSE, PHOSPHOLIPASE, LECTIN RECEPTOR RELATED"/>
    <property type="match status" value="1"/>
</dbReference>
<dbReference type="PROSITE" id="PS50041">
    <property type="entry name" value="C_TYPE_LECTIN_2"/>
    <property type="match status" value="1"/>
</dbReference>
<dbReference type="Gene3D" id="3.10.100.10">
    <property type="entry name" value="Mannose-Binding Protein A, subunit A"/>
    <property type="match status" value="1"/>
</dbReference>
<dbReference type="EMBL" id="CAJPWZ010002490">
    <property type="protein sequence ID" value="CAG2238780.1"/>
    <property type="molecule type" value="Genomic_DNA"/>
</dbReference>
<dbReference type="InterPro" id="IPR050111">
    <property type="entry name" value="C-type_lectin/snaclec_domain"/>
</dbReference>
<sequence>MQGFLLMISMIILSTPLTYCAMSAETVNKKTSTFTVKSGENIMSSCNTTDVYSKSESACGARCVLHDACCVASFSKESSICRLDITENCCVATNTAIGWSVMTRNQHIPATCAGCISFGNSMYSIIGDLTEWEKAKVNCKCIGGKLVEMETSEENEFIKNEVTTLNTGVQGYWIGGYNFNNDNDLEWISKPYQVMSYSDMYRSQPDNPMTELCMMIWRNFDFRWDDHSCNSQLSYICEF</sequence>
<evidence type="ECO:0000256" key="2">
    <source>
        <dbReference type="SAM" id="SignalP"/>
    </source>
</evidence>
<keyword evidence="2" id="KW-0732">Signal</keyword>
<dbReference type="InterPro" id="IPR016187">
    <property type="entry name" value="CTDL_fold"/>
</dbReference>
<dbReference type="PROSITE" id="PS00615">
    <property type="entry name" value="C_TYPE_LECTIN_1"/>
    <property type="match status" value="1"/>
</dbReference>
<dbReference type="InterPro" id="IPR016186">
    <property type="entry name" value="C-type_lectin-like/link_sf"/>
</dbReference>
<gene>
    <name evidence="4" type="ORF">MEDL_51186</name>
</gene>
<evidence type="ECO:0000259" key="3">
    <source>
        <dbReference type="PROSITE" id="PS50041"/>
    </source>
</evidence>
<dbReference type="Pfam" id="PF00059">
    <property type="entry name" value="Lectin_C"/>
    <property type="match status" value="1"/>
</dbReference>
<dbReference type="InterPro" id="IPR001304">
    <property type="entry name" value="C-type_lectin-like"/>
</dbReference>
<evidence type="ECO:0000256" key="1">
    <source>
        <dbReference type="ARBA" id="ARBA00023157"/>
    </source>
</evidence>
<dbReference type="SMART" id="SM00034">
    <property type="entry name" value="CLECT"/>
    <property type="match status" value="1"/>
</dbReference>
<keyword evidence="1" id="KW-1015">Disulfide bond</keyword>
<dbReference type="Proteomes" id="UP000683360">
    <property type="component" value="Unassembled WGS sequence"/>
</dbReference>